<dbReference type="Gene3D" id="3.90.79.10">
    <property type="entry name" value="Nucleoside Triphosphate Pyrophosphohydrolase"/>
    <property type="match status" value="1"/>
</dbReference>
<reference evidence="2 3" key="1">
    <citation type="submission" date="2018-03" db="EMBL/GenBank/DDBJ databases">
        <title>Adhaeribacter sp. HMF7605 Genome sequencing and assembly.</title>
        <authorList>
            <person name="Kang H."/>
            <person name="Kang J."/>
            <person name="Cha I."/>
            <person name="Kim H."/>
            <person name="Joh K."/>
        </authorList>
    </citation>
    <scope>NUCLEOTIDE SEQUENCE [LARGE SCALE GENOMIC DNA]</scope>
    <source>
        <strain evidence="2 3">HMF7605</strain>
    </source>
</reference>
<dbReference type="Pfam" id="PF21906">
    <property type="entry name" value="WHD_NrtR"/>
    <property type="match status" value="1"/>
</dbReference>
<proteinExistence type="predicted"/>
<feature type="domain" description="Nudix hydrolase" evidence="1">
    <location>
        <begin position="19"/>
        <end position="170"/>
    </location>
</feature>
<dbReference type="Proteomes" id="UP000240357">
    <property type="component" value="Unassembled WGS sequence"/>
</dbReference>
<dbReference type="SUPFAM" id="SSF55811">
    <property type="entry name" value="Nudix"/>
    <property type="match status" value="1"/>
</dbReference>
<sequence length="257" mass="29939">MISDAEFLEFIHKGHEHYLTHLSVDCVVFGFHDNQLKLLLTKVINIGQWSLPGGFIRKEESVDMAAKRILRERTGLENIFLEQFKVFGSVERNNTPDTKRIVQAIDKNINEKNWLLQRMVSMGYYALVDIEKVTPTSDTLSEECRWWDLTALPPLLFDHTDIVKDALKALRRHLANKPIGFNLLPEKFTMTELRRLYETILGRPIDRGNFEKKMLKLGILERLDEVKSNVTYKAPFLYRFNTAKYQELLEADTGFGF</sequence>
<dbReference type="InterPro" id="IPR036390">
    <property type="entry name" value="WH_DNA-bd_sf"/>
</dbReference>
<keyword evidence="2" id="KW-0378">Hydrolase</keyword>
<dbReference type="PANTHER" id="PTHR43736">
    <property type="entry name" value="ADP-RIBOSE PYROPHOSPHATASE"/>
    <property type="match status" value="1"/>
</dbReference>
<dbReference type="InterPro" id="IPR000086">
    <property type="entry name" value="NUDIX_hydrolase_dom"/>
</dbReference>
<accession>A0A2T2YCS0</accession>
<dbReference type="RefSeq" id="WP_106927761.1">
    <property type="nucleotide sequence ID" value="NZ_PYFT01000001.1"/>
</dbReference>
<dbReference type="AlphaFoldDB" id="A0A2T2YCS0"/>
<dbReference type="GO" id="GO:0016787">
    <property type="term" value="F:hydrolase activity"/>
    <property type="evidence" value="ECO:0007669"/>
    <property type="project" value="UniProtKB-KW"/>
</dbReference>
<organism evidence="2 3">
    <name type="scientific">Adhaeribacter arboris</name>
    <dbReference type="NCBI Taxonomy" id="2072846"/>
    <lineage>
        <taxon>Bacteria</taxon>
        <taxon>Pseudomonadati</taxon>
        <taxon>Bacteroidota</taxon>
        <taxon>Cytophagia</taxon>
        <taxon>Cytophagales</taxon>
        <taxon>Hymenobacteraceae</taxon>
        <taxon>Adhaeribacter</taxon>
    </lineage>
</organism>
<dbReference type="InterPro" id="IPR036388">
    <property type="entry name" value="WH-like_DNA-bd_sf"/>
</dbReference>
<dbReference type="CDD" id="cd18873">
    <property type="entry name" value="NUDIX_NadM_like"/>
    <property type="match status" value="1"/>
</dbReference>
<gene>
    <name evidence="2" type="ORF">AHMF7605_06945</name>
</gene>
<dbReference type="Gene3D" id="1.10.10.10">
    <property type="entry name" value="Winged helix-like DNA-binding domain superfamily/Winged helix DNA-binding domain"/>
    <property type="match status" value="1"/>
</dbReference>
<protein>
    <submittedName>
        <fullName evidence="2">NUDIX hydrolase</fullName>
    </submittedName>
</protein>
<keyword evidence="3" id="KW-1185">Reference proteome</keyword>
<dbReference type="SUPFAM" id="SSF46785">
    <property type="entry name" value="Winged helix' DNA-binding domain"/>
    <property type="match status" value="1"/>
</dbReference>
<dbReference type="PROSITE" id="PS51462">
    <property type="entry name" value="NUDIX"/>
    <property type="match status" value="1"/>
</dbReference>
<dbReference type="OrthoDB" id="9786141at2"/>
<comment type="caution">
    <text evidence="2">The sequence shown here is derived from an EMBL/GenBank/DDBJ whole genome shotgun (WGS) entry which is preliminary data.</text>
</comment>
<dbReference type="EMBL" id="PYFT01000001">
    <property type="protein sequence ID" value="PSR53286.1"/>
    <property type="molecule type" value="Genomic_DNA"/>
</dbReference>
<dbReference type="InterPro" id="IPR054105">
    <property type="entry name" value="WHD_NrtR"/>
</dbReference>
<name>A0A2T2YCS0_9BACT</name>
<evidence type="ECO:0000259" key="1">
    <source>
        <dbReference type="PROSITE" id="PS51462"/>
    </source>
</evidence>
<evidence type="ECO:0000313" key="2">
    <source>
        <dbReference type="EMBL" id="PSR53286.1"/>
    </source>
</evidence>
<dbReference type="Pfam" id="PF00293">
    <property type="entry name" value="NUDIX"/>
    <property type="match status" value="1"/>
</dbReference>
<dbReference type="PANTHER" id="PTHR43736:SF4">
    <property type="entry name" value="SLR1690 PROTEIN"/>
    <property type="match status" value="1"/>
</dbReference>
<dbReference type="InterPro" id="IPR015797">
    <property type="entry name" value="NUDIX_hydrolase-like_dom_sf"/>
</dbReference>
<evidence type="ECO:0000313" key="3">
    <source>
        <dbReference type="Proteomes" id="UP000240357"/>
    </source>
</evidence>